<feature type="transmembrane region" description="Helical" evidence="7">
    <location>
        <begin position="100"/>
        <end position="123"/>
    </location>
</feature>
<dbReference type="SUPFAM" id="SSF161098">
    <property type="entry name" value="MetI-like"/>
    <property type="match status" value="1"/>
</dbReference>
<dbReference type="PROSITE" id="PS50928">
    <property type="entry name" value="ABC_TM1"/>
    <property type="match status" value="1"/>
</dbReference>
<comment type="similarity">
    <text evidence="7">Belongs to the binding-protein-dependent transport system permease family.</text>
</comment>
<evidence type="ECO:0000256" key="5">
    <source>
        <dbReference type="ARBA" id="ARBA00022989"/>
    </source>
</evidence>
<keyword evidence="10" id="KW-1185">Reference proteome</keyword>
<evidence type="ECO:0000256" key="1">
    <source>
        <dbReference type="ARBA" id="ARBA00004651"/>
    </source>
</evidence>
<feature type="domain" description="ABC transmembrane type-1" evidence="8">
    <location>
        <begin position="63"/>
        <end position="255"/>
    </location>
</feature>
<evidence type="ECO:0000313" key="10">
    <source>
        <dbReference type="Proteomes" id="UP001199319"/>
    </source>
</evidence>
<dbReference type="Proteomes" id="UP001199319">
    <property type="component" value="Unassembled WGS sequence"/>
</dbReference>
<evidence type="ECO:0000256" key="6">
    <source>
        <dbReference type="ARBA" id="ARBA00023136"/>
    </source>
</evidence>
<dbReference type="CDD" id="cd06261">
    <property type="entry name" value="TM_PBP2"/>
    <property type="match status" value="1"/>
</dbReference>
<evidence type="ECO:0000256" key="3">
    <source>
        <dbReference type="ARBA" id="ARBA00022475"/>
    </source>
</evidence>
<keyword evidence="3" id="KW-1003">Cell membrane</keyword>
<protein>
    <submittedName>
        <fullName evidence="9">Sugar ABC transporter permease</fullName>
    </submittedName>
</protein>
<name>A0AAE3A9U0_9FIRM</name>
<evidence type="ECO:0000256" key="2">
    <source>
        <dbReference type="ARBA" id="ARBA00022448"/>
    </source>
</evidence>
<comment type="subcellular location">
    <subcellularLocation>
        <location evidence="1 7">Cell membrane</location>
        <topology evidence="1 7">Multi-pass membrane protein</topology>
    </subcellularLocation>
</comment>
<dbReference type="InterPro" id="IPR000515">
    <property type="entry name" value="MetI-like"/>
</dbReference>
<dbReference type="InterPro" id="IPR050901">
    <property type="entry name" value="BP-dep_ABC_trans_perm"/>
</dbReference>
<dbReference type="EMBL" id="JAJEPW010000002">
    <property type="protein sequence ID" value="MCC2128154.1"/>
    <property type="molecule type" value="Genomic_DNA"/>
</dbReference>
<dbReference type="GO" id="GO:0015423">
    <property type="term" value="F:ABC-type maltose transporter activity"/>
    <property type="evidence" value="ECO:0007669"/>
    <property type="project" value="TreeGrafter"/>
</dbReference>
<feature type="transmembrane region" description="Helical" evidence="7">
    <location>
        <begin position="175"/>
        <end position="198"/>
    </location>
</feature>
<dbReference type="InterPro" id="IPR035906">
    <property type="entry name" value="MetI-like_sf"/>
</dbReference>
<sequence length="270" mass="30189">MSTVLIYAMLIVMALVVLVPIVWIVGASFNPQSSLLSATAFPENPTISHYIKLIKETKFLAWYGNTLKIASINMVLSVILTSTTAYVFSRFRFPGKKFGLLSILILQMFPSFMGMMAMYNILWQLNLLNTHFGLILTYAAGQIPYNTWLVKGYLSNIPRSLDEAARLDGASNLRIFWQIILPLIKPILIFVALSQFIAPWMDFIFPRMILSSPEKKTLAIGLYDMINANTNNNFTTFAAGAVLVAVPITFLYVCLQRYLIHGVTAGANKA</sequence>
<evidence type="ECO:0000259" key="8">
    <source>
        <dbReference type="PROSITE" id="PS50928"/>
    </source>
</evidence>
<evidence type="ECO:0000256" key="7">
    <source>
        <dbReference type="RuleBase" id="RU363032"/>
    </source>
</evidence>
<evidence type="ECO:0000256" key="4">
    <source>
        <dbReference type="ARBA" id="ARBA00022692"/>
    </source>
</evidence>
<keyword evidence="6 7" id="KW-0472">Membrane</keyword>
<proteinExistence type="inferred from homology"/>
<feature type="transmembrane region" description="Helical" evidence="7">
    <location>
        <begin position="234"/>
        <end position="255"/>
    </location>
</feature>
<dbReference type="AlphaFoldDB" id="A0AAE3A9U0"/>
<feature type="transmembrane region" description="Helical" evidence="7">
    <location>
        <begin position="69"/>
        <end position="88"/>
    </location>
</feature>
<keyword evidence="5 7" id="KW-1133">Transmembrane helix</keyword>
<dbReference type="Pfam" id="PF00528">
    <property type="entry name" value="BPD_transp_1"/>
    <property type="match status" value="1"/>
</dbReference>
<comment type="caution">
    <text evidence="9">The sequence shown here is derived from an EMBL/GenBank/DDBJ whole genome shotgun (WGS) entry which is preliminary data.</text>
</comment>
<dbReference type="GO" id="GO:0042956">
    <property type="term" value="P:maltodextrin transmembrane transport"/>
    <property type="evidence" value="ECO:0007669"/>
    <property type="project" value="TreeGrafter"/>
</dbReference>
<dbReference type="GO" id="GO:0005886">
    <property type="term" value="C:plasma membrane"/>
    <property type="evidence" value="ECO:0007669"/>
    <property type="project" value="UniProtKB-SubCell"/>
</dbReference>
<keyword evidence="4 7" id="KW-0812">Transmembrane</keyword>
<dbReference type="PANTHER" id="PTHR32243:SF34">
    <property type="entry name" value="GALACTOOLIGOSACCHARIDES TRANSPORT SYSTEM PERMEASE PROTEIN GANQ"/>
    <property type="match status" value="1"/>
</dbReference>
<gene>
    <name evidence="9" type="ORF">LKD37_01240</name>
</gene>
<organism evidence="9 10">
    <name type="scientific">Brotocaccenecus cirricatena</name>
    <dbReference type="NCBI Taxonomy" id="3064195"/>
    <lineage>
        <taxon>Bacteria</taxon>
        <taxon>Bacillati</taxon>
        <taxon>Bacillota</taxon>
        <taxon>Clostridia</taxon>
        <taxon>Eubacteriales</taxon>
        <taxon>Oscillospiraceae</taxon>
        <taxon>Brotocaccenecus</taxon>
    </lineage>
</organism>
<reference evidence="9" key="1">
    <citation type="submission" date="2021-10" db="EMBL/GenBank/DDBJ databases">
        <title>Anaerobic single-cell dispensing facilitates the cultivation of human gut bacteria.</title>
        <authorList>
            <person name="Afrizal A."/>
        </authorList>
    </citation>
    <scope>NUCLEOTIDE SEQUENCE</scope>
    <source>
        <strain evidence="9">CLA-AA-H272</strain>
    </source>
</reference>
<feature type="transmembrane region" description="Helical" evidence="7">
    <location>
        <begin position="7"/>
        <end position="29"/>
    </location>
</feature>
<evidence type="ECO:0000313" key="9">
    <source>
        <dbReference type="EMBL" id="MCC2128154.1"/>
    </source>
</evidence>
<accession>A0AAE3A9U0</accession>
<feature type="transmembrane region" description="Helical" evidence="7">
    <location>
        <begin position="135"/>
        <end position="154"/>
    </location>
</feature>
<keyword evidence="2 7" id="KW-0813">Transport</keyword>
<dbReference type="Gene3D" id="1.10.3720.10">
    <property type="entry name" value="MetI-like"/>
    <property type="match status" value="1"/>
</dbReference>
<dbReference type="PANTHER" id="PTHR32243">
    <property type="entry name" value="MALTOSE TRANSPORT SYSTEM PERMEASE-RELATED"/>
    <property type="match status" value="1"/>
</dbReference>